<dbReference type="Pfam" id="PF13439">
    <property type="entry name" value="Glyco_transf_4"/>
    <property type="match status" value="1"/>
</dbReference>
<feature type="domain" description="Glycosyl transferase family 1" evidence="1">
    <location>
        <begin position="177"/>
        <end position="328"/>
    </location>
</feature>
<protein>
    <submittedName>
        <fullName evidence="3">Putative LPS biosynthesis glycosyltransferase</fullName>
        <ecNumber evidence="3">2.4.1.57</ecNumber>
    </submittedName>
</protein>
<dbReference type="SUPFAM" id="SSF53756">
    <property type="entry name" value="UDP-Glycosyltransferase/glycogen phosphorylase"/>
    <property type="match status" value="1"/>
</dbReference>
<keyword evidence="3" id="KW-0328">Glycosyltransferase</keyword>
<keyword evidence="3" id="KW-0808">Transferase</keyword>
<name>A0A174CCM4_9BACE</name>
<dbReference type="EMBL" id="CYZH01000006">
    <property type="protein sequence ID" value="CUO09448.1"/>
    <property type="molecule type" value="Genomic_DNA"/>
</dbReference>
<evidence type="ECO:0000313" key="4">
    <source>
        <dbReference type="Proteomes" id="UP000095517"/>
    </source>
</evidence>
<accession>A0A174CCM4</accession>
<dbReference type="RefSeq" id="WP_055278736.1">
    <property type="nucleotide sequence ID" value="NZ_CABIXA010000006.1"/>
</dbReference>
<feature type="domain" description="Glycosyltransferase subfamily 4-like N-terminal" evidence="2">
    <location>
        <begin position="13"/>
        <end position="169"/>
    </location>
</feature>
<dbReference type="EC" id="2.4.1.57" evidence="3"/>
<proteinExistence type="predicted"/>
<dbReference type="STRING" id="338188.ERS852397_01346"/>
<dbReference type="Gene3D" id="3.40.50.2000">
    <property type="entry name" value="Glycogen Phosphorylase B"/>
    <property type="match status" value="2"/>
</dbReference>
<dbReference type="PANTHER" id="PTHR12526">
    <property type="entry name" value="GLYCOSYLTRANSFERASE"/>
    <property type="match status" value="1"/>
</dbReference>
<dbReference type="InterPro" id="IPR028098">
    <property type="entry name" value="Glyco_trans_4-like_N"/>
</dbReference>
<dbReference type="GO" id="GO:0016757">
    <property type="term" value="F:glycosyltransferase activity"/>
    <property type="evidence" value="ECO:0007669"/>
    <property type="project" value="UniProtKB-KW"/>
</dbReference>
<dbReference type="InterPro" id="IPR001296">
    <property type="entry name" value="Glyco_trans_1"/>
</dbReference>
<dbReference type="PANTHER" id="PTHR12526:SF630">
    <property type="entry name" value="GLYCOSYLTRANSFERASE"/>
    <property type="match status" value="1"/>
</dbReference>
<evidence type="ECO:0000313" key="3">
    <source>
        <dbReference type="EMBL" id="CUO09448.1"/>
    </source>
</evidence>
<gene>
    <name evidence="3" type="primary">pimA_2</name>
    <name evidence="3" type="ORF">ERS852397_01346</name>
</gene>
<dbReference type="AlphaFoldDB" id="A0A174CCM4"/>
<reference evidence="3 4" key="1">
    <citation type="submission" date="2015-09" db="EMBL/GenBank/DDBJ databases">
        <authorList>
            <consortium name="Pathogen Informatics"/>
        </authorList>
    </citation>
    <scope>NUCLEOTIDE SEQUENCE [LARGE SCALE GENOMIC DNA]</scope>
    <source>
        <strain evidence="3 4">2789STDY5608840</strain>
    </source>
</reference>
<organism evidence="3 4">
    <name type="scientific">Bacteroides finegoldii</name>
    <dbReference type="NCBI Taxonomy" id="338188"/>
    <lineage>
        <taxon>Bacteria</taxon>
        <taxon>Pseudomonadati</taxon>
        <taxon>Bacteroidota</taxon>
        <taxon>Bacteroidia</taxon>
        <taxon>Bacteroidales</taxon>
        <taxon>Bacteroidaceae</taxon>
        <taxon>Bacteroides</taxon>
    </lineage>
</organism>
<dbReference type="Pfam" id="PF00534">
    <property type="entry name" value="Glycos_transf_1"/>
    <property type="match status" value="1"/>
</dbReference>
<evidence type="ECO:0000259" key="1">
    <source>
        <dbReference type="Pfam" id="PF00534"/>
    </source>
</evidence>
<sequence>MKILQVITSLKTGGAEKLIVDMVPMYRQRGYDVDVLLFDGTGTPFKKLLKDDGVNIFELGCGGSVYNPINILKLLPYFHKYDIIHTHNTAPQLFAAIASLVCSVVLCTTEHTTSNRRRSLKWYRPIDKWMYSRYKEIISISSATTENLRKYIKISCPIDTISNGIDVERYSAAVPVERKNIGCKNDTFLLMMVAGFRYQKDQDTIIRALTLLPKNVQLCLVGDGDRRVECKELVKRLNLEERVVFTGVRSDIPNVLKAADVVVMSSHLEGFGLAAVEGMAAGKPVVASDVVGLRDIVKNYGCVFPQGDERRLAEIVERLKNDSNFYKTLAGQCYLRSKDYDISKTIDSYIDVYESIVK</sequence>
<dbReference type="Proteomes" id="UP000095517">
    <property type="component" value="Unassembled WGS sequence"/>
</dbReference>
<evidence type="ECO:0000259" key="2">
    <source>
        <dbReference type="Pfam" id="PF13439"/>
    </source>
</evidence>